<evidence type="ECO:0000256" key="2">
    <source>
        <dbReference type="ARBA" id="ARBA00022679"/>
    </source>
</evidence>
<organism evidence="3 4">
    <name type="scientific">Diplogelasinospora grovesii</name>
    <dbReference type="NCBI Taxonomy" id="303347"/>
    <lineage>
        <taxon>Eukaryota</taxon>
        <taxon>Fungi</taxon>
        <taxon>Dikarya</taxon>
        <taxon>Ascomycota</taxon>
        <taxon>Pezizomycotina</taxon>
        <taxon>Sordariomycetes</taxon>
        <taxon>Sordariomycetidae</taxon>
        <taxon>Sordariales</taxon>
        <taxon>Diplogelasinosporaceae</taxon>
        <taxon>Diplogelasinospora</taxon>
    </lineage>
</organism>
<dbReference type="PANTHER" id="PTHR12526:SF510">
    <property type="entry name" value="D-INOSITOL 3-PHOSPHATE GLYCOSYLTRANSFERASE"/>
    <property type="match status" value="1"/>
</dbReference>
<gene>
    <name evidence="3" type="ORF">QBC46DRAFT_260982</name>
</gene>
<sequence length="414" mass="46502">MRVFLIQTAKGLSASSGGYKANISLLRALRSHGHAAAQICYGFENEVEYHAKKAEAKGVRPNVTPSIMTVTLPNGADRDIDISTFTDQDEIHNIGVAVTDRIRSMVNLFRTHIARLDPTHIIFNDPLTMKATSFLPRSPDVRRVAVIHSADELLPFGPLKRGLYGQGFCEAESALLRGVDGIWSVSQAIVEYAWKYGRLETTFFVHHPLTYMHPTTRRLPVRRFNVDKDEVGMINPCPPKGLSILLGLAQRLPNVKFVTWKSWGTGSSNIERIRQLPNIQIEETTRDTEEIWSRIKVLIVPSLWYEAWGIVITEAQLRGIPVIASDSGGLPEAKIGLPYCIPVKPITGERSEDGDYVIPEQDIEPWAIALEKLMTSRADYNGLSELTARKARKWLQGLDEDAIEKWLLQMTRPR</sequence>
<accession>A0AAN6N920</accession>
<reference evidence="4" key="1">
    <citation type="journal article" date="2023" name="Mol. Phylogenet. Evol.">
        <title>Genome-scale phylogeny and comparative genomics of the fungal order Sordariales.</title>
        <authorList>
            <person name="Hensen N."/>
            <person name="Bonometti L."/>
            <person name="Westerberg I."/>
            <person name="Brannstrom I.O."/>
            <person name="Guillou S."/>
            <person name="Cros-Aarteil S."/>
            <person name="Calhoun S."/>
            <person name="Haridas S."/>
            <person name="Kuo A."/>
            <person name="Mondo S."/>
            <person name="Pangilinan J."/>
            <person name="Riley R."/>
            <person name="LaButti K."/>
            <person name="Andreopoulos B."/>
            <person name="Lipzen A."/>
            <person name="Chen C."/>
            <person name="Yan M."/>
            <person name="Daum C."/>
            <person name="Ng V."/>
            <person name="Clum A."/>
            <person name="Steindorff A."/>
            <person name="Ohm R.A."/>
            <person name="Martin F."/>
            <person name="Silar P."/>
            <person name="Natvig D.O."/>
            <person name="Lalanne C."/>
            <person name="Gautier V."/>
            <person name="Ament-Velasquez S.L."/>
            <person name="Kruys A."/>
            <person name="Hutchinson M.I."/>
            <person name="Powell A.J."/>
            <person name="Barry K."/>
            <person name="Miller A.N."/>
            <person name="Grigoriev I.V."/>
            <person name="Debuchy R."/>
            <person name="Gladieux P."/>
            <person name="Hiltunen Thoren M."/>
            <person name="Johannesson H."/>
        </authorList>
    </citation>
    <scope>NUCLEOTIDE SEQUENCE [LARGE SCALE GENOMIC DNA]</scope>
    <source>
        <strain evidence="4">CBS 340.73</strain>
    </source>
</reference>
<keyword evidence="2" id="KW-0808">Transferase</keyword>
<dbReference type="AlphaFoldDB" id="A0AAN6N920"/>
<name>A0AAN6N920_9PEZI</name>
<evidence type="ECO:0000256" key="1">
    <source>
        <dbReference type="ARBA" id="ARBA00022676"/>
    </source>
</evidence>
<keyword evidence="1" id="KW-0328">Glycosyltransferase</keyword>
<comment type="caution">
    <text evidence="3">The sequence shown here is derived from an EMBL/GenBank/DDBJ whole genome shotgun (WGS) entry which is preliminary data.</text>
</comment>
<dbReference type="Pfam" id="PF13692">
    <property type="entry name" value="Glyco_trans_1_4"/>
    <property type="match status" value="1"/>
</dbReference>
<dbReference type="EMBL" id="MU853796">
    <property type="protein sequence ID" value="KAK3940423.1"/>
    <property type="molecule type" value="Genomic_DNA"/>
</dbReference>
<dbReference type="GO" id="GO:0016757">
    <property type="term" value="F:glycosyltransferase activity"/>
    <property type="evidence" value="ECO:0007669"/>
    <property type="project" value="UniProtKB-KW"/>
</dbReference>
<evidence type="ECO:0000313" key="4">
    <source>
        <dbReference type="Proteomes" id="UP001303473"/>
    </source>
</evidence>
<protein>
    <submittedName>
        <fullName evidence="3">Glycosyltransferase</fullName>
    </submittedName>
</protein>
<dbReference type="Gene3D" id="3.40.50.2000">
    <property type="entry name" value="Glycogen Phosphorylase B"/>
    <property type="match status" value="1"/>
</dbReference>
<dbReference type="PANTHER" id="PTHR12526">
    <property type="entry name" value="GLYCOSYLTRANSFERASE"/>
    <property type="match status" value="1"/>
</dbReference>
<dbReference type="SUPFAM" id="SSF53756">
    <property type="entry name" value="UDP-Glycosyltransferase/glycogen phosphorylase"/>
    <property type="match status" value="1"/>
</dbReference>
<proteinExistence type="predicted"/>
<dbReference type="Proteomes" id="UP001303473">
    <property type="component" value="Unassembled WGS sequence"/>
</dbReference>
<keyword evidence="4" id="KW-1185">Reference proteome</keyword>
<evidence type="ECO:0000313" key="3">
    <source>
        <dbReference type="EMBL" id="KAK3940423.1"/>
    </source>
</evidence>